<organism evidence="3 4">
    <name type="scientific">Apodospora peruviana</name>
    <dbReference type="NCBI Taxonomy" id="516989"/>
    <lineage>
        <taxon>Eukaryota</taxon>
        <taxon>Fungi</taxon>
        <taxon>Dikarya</taxon>
        <taxon>Ascomycota</taxon>
        <taxon>Pezizomycotina</taxon>
        <taxon>Sordariomycetes</taxon>
        <taxon>Sordariomycetidae</taxon>
        <taxon>Sordariales</taxon>
        <taxon>Lasiosphaeriaceae</taxon>
        <taxon>Apodospora</taxon>
    </lineage>
</organism>
<feature type="compositionally biased region" description="Acidic residues" evidence="2">
    <location>
        <begin position="248"/>
        <end position="257"/>
    </location>
</feature>
<evidence type="ECO:0000313" key="3">
    <source>
        <dbReference type="EMBL" id="KAK3315146.1"/>
    </source>
</evidence>
<dbReference type="EMBL" id="JAUEDM010000006">
    <property type="protein sequence ID" value="KAK3315146.1"/>
    <property type="molecule type" value="Genomic_DNA"/>
</dbReference>
<dbReference type="PANTHER" id="PTHR42067">
    <property type="entry name" value="YALI0C15378P"/>
    <property type="match status" value="1"/>
</dbReference>
<name>A0AAE0HYJ3_9PEZI</name>
<protein>
    <recommendedName>
        <fullName evidence="5">Mitotic apparatus protein p62</fullName>
    </recommendedName>
</protein>
<keyword evidence="1" id="KW-0175">Coiled coil</keyword>
<sequence length="386" mass="41798">MAPSSSSPQIIRIPRTDSGEDGSFILGQVTSAGSKPLNVKLVATEGEEPYVVKLKHDRIGDLRVSNSPCSPDEWESILKAILLNGEPVEGIEAGAEAKARESITITVRRRVAGINQRLGTVALTFKEDEEVSLFDWCGAVALEREKFREDLVAETARAADLEARVAELRSQLDELTQAKKAREREILEKMCTLINEKKLKIREQQRLLSTAKVDPTKLAEVTASDSGAKHWAPKASRPGKRKTRDQTAGDDDESSDDGFEKMDVDQPRPATQEDKKGEESDSVAEEHQTSDEHDEDETGSEPEPEEEDGPPIPPPTKTGLRKTTPARTVATRSSPAASRGKGKGKGKETLTIHQRRKVPSPSPGPAAAAAAAAAAEGSETESDDEL</sequence>
<feature type="compositionally biased region" description="Low complexity" evidence="2">
    <location>
        <begin position="1"/>
        <end position="13"/>
    </location>
</feature>
<reference evidence="3" key="1">
    <citation type="journal article" date="2023" name="Mol. Phylogenet. Evol.">
        <title>Genome-scale phylogeny and comparative genomics of the fungal order Sordariales.</title>
        <authorList>
            <person name="Hensen N."/>
            <person name="Bonometti L."/>
            <person name="Westerberg I."/>
            <person name="Brannstrom I.O."/>
            <person name="Guillou S."/>
            <person name="Cros-Aarteil S."/>
            <person name="Calhoun S."/>
            <person name="Haridas S."/>
            <person name="Kuo A."/>
            <person name="Mondo S."/>
            <person name="Pangilinan J."/>
            <person name="Riley R."/>
            <person name="LaButti K."/>
            <person name="Andreopoulos B."/>
            <person name="Lipzen A."/>
            <person name="Chen C."/>
            <person name="Yan M."/>
            <person name="Daum C."/>
            <person name="Ng V."/>
            <person name="Clum A."/>
            <person name="Steindorff A."/>
            <person name="Ohm R.A."/>
            <person name="Martin F."/>
            <person name="Silar P."/>
            <person name="Natvig D.O."/>
            <person name="Lalanne C."/>
            <person name="Gautier V."/>
            <person name="Ament-Velasquez S.L."/>
            <person name="Kruys A."/>
            <person name="Hutchinson M.I."/>
            <person name="Powell A.J."/>
            <person name="Barry K."/>
            <person name="Miller A.N."/>
            <person name="Grigoriev I.V."/>
            <person name="Debuchy R."/>
            <person name="Gladieux P."/>
            <person name="Hiltunen Thoren M."/>
            <person name="Johannesson H."/>
        </authorList>
    </citation>
    <scope>NUCLEOTIDE SEQUENCE</scope>
    <source>
        <strain evidence="3">CBS 118394</strain>
    </source>
</reference>
<dbReference type="Proteomes" id="UP001283341">
    <property type="component" value="Unassembled WGS sequence"/>
</dbReference>
<evidence type="ECO:0008006" key="5">
    <source>
        <dbReference type="Google" id="ProtNLM"/>
    </source>
</evidence>
<evidence type="ECO:0000256" key="2">
    <source>
        <dbReference type="SAM" id="MobiDB-lite"/>
    </source>
</evidence>
<feature type="coiled-coil region" evidence="1">
    <location>
        <begin position="144"/>
        <end position="185"/>
    </location>
</feature>
<feature type="compositionally biased region" description="Low complexity" evidence="2">
    <location>
        <begin position="366"/>
        <end position="375"/>
    </location>
</feature>
<gene>
    <name evidence="3" type="ORF">B0H66DRAFT_642421</name>
</gene>
<dbReference type="AlphaFoldDB" id="A0AAE0HYJ3"/>
<comment type="caution">
    <text evidence="3">The sequence shown here is derived from an EMBL/GenBank/DDBJ whole genome shotgun (WGS) entry which is preliminary data.</text>
</comment>
<dbReference type="PANTHER" id="PTHR42067:SF1">
    <property type="entry name" value="MITOTIC APPARATUS PROTEIN P62"/>
    <property type="match status" value="1"/>
</dbReference>
<feature type="compositionally biased region" description="Acidic residues" evidence="2">
    <location>
        <begin position="292"/>
        <end position="309"/>
    </location>
</feature>
<feature type="region of interest" description="Disordered" evidence="2">
    <location>
        <begin position="221"/>
        <end position="386"/>
    </location>
</feature>
<keyword evidence="4" id="KW-1185">Reference proteome</keyword>
<accession>A0AAE0HYJ3</accession>
<dbReference type="SUPFAM" id="SSF58022">
    <property type="entry name" value="XRCC4, C-terminal oligomerization domain"/>
    <property type="match status" value="1"/>
</dbReference>
<feature type="compositionally biased region" description="Basic and acidic residues" evidence="2">
    <location>
        <begin position="258"/>
        <end position="291"/>
    </location>
</feature>
<reference evidence="3" key="2">
    <citation type="submission" date="2023-06" db="EMBL/GenBank/DDBJ databases">
        <authorList>
            <consortium name="Lawrence Berkeley National Laboratory"/>
            <person name="Haridas S."/>
            <person name="Hensen N."/>
            <person name="Bonometti L."/>
            <person name="Westerberg I."/>
            <person name="Brannstrom I.O."/>
            <person name="Guillou S."/>
            <person name="Cros-Aarteil S."/>
            <person name="Calhoun S."/>
            <person name="Kuo A."/>
            <person name="Mondo S."/>
            <person name="Pangilinan J."/>
            <person name="Riley R."/>
            <person name="Labutti K."/>
            <person name="Andreopoulos B."/>
            <person name="Lipzen A."/>
            <person name="Chen C."/>
            <person name="Yanf M."/>
            <person name="Daum C."/>
            <person name="Ng V."/>
            <person name="Clum A."/>
            <person name="Steindorff A."/>
            <person name="Ohm R."/>
            <person name="Martin F."/>
            <person name="Silar P."/>
            <person name="Natvig D."/>
            <person name="Lalanne C."/>
            <person name="Gautier V."/>
            <person name="Ament-Velasquez S.L."/>
            <person name="Kruys A."/>
            <person name="Hutchinson M.I."/>
            <person name="Powell A.J."/>
            <person name="Barry K."/>
            <person name="Miller A.N."/>
            <person name="Grigoriev I.V."/>
            <person name="Debuchy R."/>
            <person name="Gladieux P."/>
            <person name="Thoren M.H."/>
            <person name="Johannesson H."/>
        </authorList>
    </citation>
    <scope>NUCLEOTIDE SEQUENCE</scope>
    <source>
        <strain evidence="3">CBS 118394</strain>
    </source>
</reference>
<feature type="region of interest" description="Disordered" evidence="2">
    <location>
        <begin position="1"/>
        <end position="23"/>
    </location>
</feature>
<evidence type="ECO:0000256" key="1">
    <source>
        <dbReference type="SAM" id="Coils"/>
    </source>
</evidence>
<evidence type="ECO:0000313" key="4">
    <source>
        <dbReference type="Proteomes" id="UP001283341"/>
    </source>
</evidence>
<proteinExistence type="predicted"/>